<dbReference type="InterPro" id="IPR003423">
    <property type="entry name" value="OMP_efflux"/>
</dbReference>
<keyword evidence="8" id="KW-0175">Coiled coil</keyword>
<dbReference type="OrthoDB" id="9807719at2"/>
<dbReference type="PANTHER" id="PTHR30026:SF20">
    <property type="entry name" value="OUTER MEMBRANE PROTEIN TOLC"/>
    <property type="match status" value="1"/>
</dbReference>
<dbReference type="SUPFAM" id="SSF56954">
    <property type="entry name" value="Outer membrane efflux proteins (OEP)"/>
    <property type="match status" value="1"/>
</dbReference>
<evidence type="ECO:0000256" key="3">
    <source>
        <dbReference type="ARBA" id="ARBA00022448"/>
    </source>
</evidence>
<evidence type="ECO:0000256" key="1">
    <source>
        <dbReference type="ARBA" id="ARBA00004442"/>
    </source>
</evidence>
<dbReference type="EMBL" id="SDHZ01000001">
    <property type="protein sequence ID" value="RXK86067.1"/>
    <property type="molecule type" value="Genomic_DNA"/>
</dbReference>
<keyword evidence="9" id="KW-0732">Signal</keyword>
<keyword evidence="4" id="KW-1134">Transmembrane beta strand</keyword>
<keyword evidence="7" id="KW-0998">Cell outer membrane</keyword>
<dbReference type="GO" id="GO:0015562">
    <property type="term" value="F:efflux transmembrane transporter activity"/>
    <property type="evidence" value="ECO:0007669"/>
    <property type="project" value="InterPro"/>
</dbReference>
<organism evidence="10 11">
    <name type="scientific">Filimonas effusa</name>
    <dbReference type="NCBI Taxonomy" id="2508721"/>
    <lineage>
        <taxon>Bacteria</taxon>
        <taxon>Pseudomonadati</taxon>
        <taxon>Bacteroidota</taxon>
        <taxon>Chitinophagia</taxon>
        <taxon>Chitinophagales</taxon>
        <taxon>Chitinophagaceae</taxon>
        <taxon>Filimonas</taxon>
    </lineage>
</organism>
<comment type="subcellular location">
    <subcellularLocation>
        <location evidence="1">Cell outer membrane</location>
    </subcellularLocation>
</comment>
<dbReference type="Pfam" id="PF02321">
    <property type="entry name" value="OEP"/>
    <property type="match status" value="1"/>
</dbReference>
<evidence type="ECO:0000313" key="11">
    <source>
        <dbReference type="Proteomes" id="UP000290545"/>
    </source>
</evidence>
<evidence type="ECO:0000313" key="10">
    <source>
        <dbReference type="EMBL" id="RXK86067.1"/>
    </source>
</evidence>
<keyword evidence="5" id="KW-0812">Transmembrane</keyword>
<sequence>MQRRPYIKKEIMKRLVIVLFTALAAAPTYSQQKTISLSESKKAALAYSKAIKNGALGIESAQADVLAAKSAYYPSVQVVGVGAQGFKDFISPIPPLLTQGIDNFYFTGAQAMEPVYAGGKVRTSNELAALQLEASRVRAQQSTDSVLLLTEQKYWNLINLQEQYKVIIANEHLLDTVLKQQNDLLASGLIARNDQLKVKVQRSKLLLNKSKLENGRKLALLDFCFYTGMPYDSLLIMEDTLNASQLMLPDPAGPDLTLSANTNYSLMKMQVSGEKLQTKLTKGDYMPTVSVGVNAAVAGSVGNGIGSKFMPLALGTVSVPISDWWGKGKQKLKQRALSEQAVVNRFEDVENQLKVGITKSWYDVSDATKQIAFAIENLAQATENLKVSQDNYASGLSSITELMDAQALYQEASSELVTALAGYRNKAAAYQFMIGKAQ</sequence>
<evidence type="ECO:0000256" key="8">
    <source>
        <dbReference type="SAM" id="Coils"/>
    </source>
</evidence>
<dbReference type="GO" id="GO:0009279">
    <property type="term" value="C:cell outer membrane"/>
    <property type="evidence" value="ECO:0007669"/>
    <property type="project" value="UniProtKB-SubCell"/>
</dbReference>
<feature type="chain" id="PRO_5020496349" evidence="9">
    <location>
        <begin position="25"/>
        <end position="438"/>
    </location>
</feature>
<evidence type="ECO:0000256" key="4">
    <source>
        <dbReference type="ARBA" id="ARBA00022452"/>
    </source>
</evidence>
<feature type="coiled-coil region" evidence="8">
    <location>
        <begin position="364"/>
        <end position="391"/>
    </location>
</feature>
<comment type="caution">
    <text evidence="10">The sequence shown here is derived from an EMBL/GenBank/DDBJ whole genome shotgun (WGS) entry which is preliminary data.</text>
</comment>
<dbReference type="Proteomes" id="UP000290545">
    <property type="component" value="Unassembled WGS sequence"/>
</dbReference>
<accession>A0A4Q1D9K0</accession>
<dbReference type="InterPro" id="IPR051906">
    <property type="entry name" value="TolC-like"/>
</dbReference>
<evidence type="ECO:0000256" key="9">
    <source>
        <dbReference type="SAM" id="SignalP"/>
    </source>
</evidence>
<dbReference type="AlphaFoldDB" id="A0A4Q1D9K0"/>
<gene>
    <name evidence="10" type="ORF">ESB13_04450</name>
</gene>
<dbReference type="GO" id="GO:0015288">
    <property type="term" value="F:porin activity"/>
    <property type="evidence" value="ECO:0007669"/>
    <property type="project" value="TreeGrafter"/>
</dbReference>
<feature type="signal peptide" evidence="9">
    <location>
        <begin position="1"/>
        <end position="24"/>
    </location>
</feature>
<keyword evidence="11" id="KW-1185">Reference proteome</keyword>
<proteinExistence type="inferred from homology"/>
<reference evidence="10 11" key="1">
    <citation type="submission" date="2019-01" db="EMBL/GenBank/DDBJ databases">
        <title>Filimonas sp. strain TTM-71.</title>
        <authorList>
            <person name="Chen W.-M."/>
        </authorList>
    </citation>
    <scope>NUCLEOTIDE SEQUENCE [LARGE SCALE GENOMIC DNA]</scope>
    <source>
        <strain evidence="10 11">TTM-71</strain>
    </source>
</reference>
<evidence type="ECO:0000256" key="2">
    <source>
        <dbReference type="ARBA" id="ARBA00007613"/>
    </source>
</evidence>
<keyword evidence="3" id="KW-0813">Transport</keyword>
<keyword evidence="6" id="KW-0472">Membrane</keyword>
<evidence type="ECO:0000256" key="6">
    <source>
        <dbReference type="ARBA" id="ARBA00023136"/>
    </source>
</evidence>
<name>A0A4Q1D9K0_9BACT</name>
<dbReference type="PANTHER" id="PTHR30026">
    <property type="entry name" value="OUTER MEMBRANE PROTEIN TOLC"/>
    <property type="match status" value="1"/>
</dbReference>
<dbReference type="GO" id="GO:1990281">
    <property type="term" value="C:efflux pump complex"/>
    <property type="evidence" value="ECO:0007669"/>
    <property type="project" value="TreeGrafter"/>
</dbReference>
<protein>
    <submittedName>
        <fullName evidence="10">TolC family protein</fullName>
    </submittedName>
</protein>
<dbReference type="Gene3D" id="1.20.1600.10">
    <property type="entry name" value="Outer membrane efflux proteins (OEP)"/>
    <property type="match status" value="1"/>
</dbReference>
<evidence type="ECO:0000256" key="7">
    <source>
        <dbReference type="ARBA" id="ARBA00023237"/>
    </source>
</evidence>
<comment type="similarity">
    <text evidence="2">Belongs to the outer membrane factor (OMF) (TC 1.B.17) family.</text>
</comment>
<evidence type="ECO:0000256" key="5">
    <source>
        <dbReference type="ARBA" id="ARBA00022692"/>
    </source>
</evidence>